<gene>
    <name evidence="2" type="ORF">ACFQDI_24200</name>
</gene>
<comment type="caution">
    <text evidence="2">The sequence shown here is derived from an EMBL/GenBank/DDBJ whole genome shotgun (WGS) entry which is preliminary data.</text>
</comment>
<evidence type="ECO:0000313" key="2">
    <source>
        <dbReference type="EMBL" id="MFC5457994.1"/>
    </source>
</evidence>
<evidence type="ECO:0000313" key="3">
    <source>
        <dbReference type="Proteomes" id="UP001596052"/>
    </source>
</evidence>
<sequence length="296" mass="33745">MRTIVIEPEYEAWRSTARQLLAQRVPPEDVLWVDDAQESPLFAQEEPALMHPPGAQAIKVPPAFLDLARSAAAHTDARRWAMLYRVLWRLTVGAERHVLSMPTDPDMRQLQDWCKAVGRDIHKMHAFVRFRLVGTSAATGREQFVAWFEPEHRIVRLATPFFEKRFAGMDWSILTPYECAHWDGTRLHFTAGVPRSSAPDEDAQDELWRTYYRSIFNPARVKISAMQSEMPKKYWKNLPEASLIADLIAGSAQRVQGMLETEERGVKPAPNNAYLKSLHAMNQQQEAAATPDSDVP</sequence>
<dbReference type="Proteomes" id="UP001596052">
    <property type="component" value="Unassembled WGS sequence"/>
</dbReference>
<dbReference type="NCBIfam" id="TIGR03915">
    <property type="entry name" value="SAM_7_link_chp"/>
    <property type="match status" value="1"/>
</dbReference>
<dbReference type="EMBL" id="JBHSMQ010000014">
    <property type="protein sequence ID" value="MFC5457994.1"/>
    <property type="molecule type" value="Genomic_DNA"/>
</dbReference>
<evidence type="ECO:0000259" key="1">
    <source>
        <dbReference type="Pfam" id="PF13566"/>
    </source>
</evidence>
<accession>A0ABW0KX85</accession>
<dbReference type="InterPro" id="IPR025404">
    <property type="entry name" value="DUF4130"/>
</dbReference>
<organism evidence="2 3">
    <name type="scientific">Prosthecobacter fluviatilis</name>
    <dbReference type="NCBI Taxonomy" id="445931"/>
    <lineage>
        <taxon>Bacteria</taxon>
        <taxon>Pseudomonadati</taxon>
        <taxon>Verrucomicrobiota</taxon>
        <taxon>Verrucomicrobiia</taxon>
        <taxon>Verrucomicrobiales</taxon>
        <taxon>Verrucomicrobiaceae</taxon>
        <taxon>Prosthecobacter</taxon>
    </lineage>
</organism>
<protein>
    <submittedName>
        <fullName evidence="2">TIGR03915 family putative DNA repair protein</fullName>
    </submittedName>
</protein>
<name>A0ABW0KX85_9BACT</name>
<reference evidence="3" key="1">
    <citation type="journal article" date="2019" name="Int. J. Syst. Evol. Microbiol.">
        <title>The Global Catalogue of Microorganisms (GCM) 10K type strain sequencing project: providing services to taxonomists for standard genome sequencing and annotation.</title>
        <authorList>
            <consortium name="The Broad Institute Genomics Platform"/>
            <consortium name="The Broad Institute Genome Sequencing Center for Infectious Disease"/>
            <person name="Wu L."/>
            <person name="Ma J."/>
        </authorList>
    </citation>
    <scope>NUCLEOTIDE SEQUENCE [LARGE SCALE GENOMIC DNA]</scope>
    <source>
        <strain evidence="3">CGMCC 4.1469</strain>
    </source>
</reference>
<proteinExistence type="predicted"/>
<dbReference type="Pfam" id="PF13566">
    <property type="entry name" value="DUF4130"/>
    <property type="match status" value="1"/>
</dbReference>
<feature type="domain" description="DUF4130" evidence="1">
    <location>
        <begin position="78"/>
        <end position="240"/>
    </location>
</feature>
<keyword evidence="3" id="KW-1185">Reference proteome</keyword>
<dbReference type="InterPro" id="IPR023875">
    <property type="entry name" value="DNA_repair_put"/>
</dbReference>
<dbReference type="RefSeq" id="WP_377171886.1">
    <property type="nucleotide sequence ID" value="NZ_JBHSMQ010000014.1"/>
</dbReference>